<dbReference type="SUPFAM" id="SSF51430">
    <property type="entry name" value="NAD(P)-linked oxidoreductase"/>
    <property type="match status" value="1"/>
</dbReference>
<dbReference type="PANTHER" id="PTHR42686">
    <property type="entry name" value="GH17980P-RELATED"/>
    <property type="match status" value="1"/>
</dbReference>
<gene>
    <name evidence="3" type="ORF">AB1Y20_021776</name>
</gene>
<dbReference type="Pfam" id="PF00248">
    <property type="entry name" value="Aldo_ket_red"/>
    <property type="match status" value="1"/>
</dbReference>
<keyword evidence="1" id="KW-1133">Transmembrane helix</keyword>
<sequence length="394" mass="42926">MRRNDTVIGLVQRHSSGLPPADRPVMKGRTLAVACVIVSAAAGVALLRRWYRRSIYALPRRRLGKTGLSVTVVSLGGVGLGGTEPDELYGGVSDEVAIATVHRAIARGINYIDTSPLYRESERRIGLALEALSEAERARVHIGTKVGDNCPPYSDNGGFSPFSYNGVMCSIRHSLRQLRVVKRLETVLLHDPTLAELEEFASPGGGLEALVELQQQGVVGHIGIGCVEHEVHAAFMRNVSSAAVLLSVNDYNLLRRYGSSASWAEAAALGIGVLNAGVFYMGLLADPRNSWNVGFKAGLEHPELRTLAKEMGEWAEARGVHLRTLAIQFGASHPCVASCPVGCRTPEEVDEVVDSMLERIPARIWRDFYNTFESRVVALGREAHWYYNKASSQI</sequence>
<feature type="transmembrane region" description="Helical" evidence="1">
    <location>
        <begin position="31"/>
        <end position="51"/>
    </location>
</feature>
<reference evidence="3 4" key="1">
    <citation type="journal article" date="2024" name="Science">
        <title>Giant polyketide synthase enzymes in the biosynthesis of giant marine polyether toxins.</title>
        <authorList>
            <person name="Fallon T.R."/>
            <person name="Shende V.V."/>
            <person name="Wierzbicki I.H."/>
            <person name="Pendleton A.L."/>
            <person name="Watervoot N.F."/>
            <person name="Auber R.P."/>
            <person name="Gonzalez D.J."/>
            <person name="Wisecaver J.H."/>
            <person name="Moore B.S."/>
        </authorList>
    </citation>
    <scope>NUCLEOTIDE SEQUENCE [LARGE SCALE GENOMIC DNA]</scope>
    <source>
        <strain evidence="3 4">12B1</strain>
    </source>
</reference>
<accession>A0AB34JJ91</accession>
<dbReference type="InterPro" id="IPR023210">
    <property type="entry name" value="NADP_OxRdtase_dom"/>
</dbReference>
<keyword evidence="4" id="KW-1185">Reference proteome</keyword>
<evidence type="ECO:0000256" key="1">
    <source>
        <dbReference type="SAM" id="Phobius"/>
    </source>
</evidence>
<organism evidence="3 4">
    <name type="scientific">Prymnesium parvum</name>
    <name type="common">Toxic golden alga</name>
    <dbReference type="NCBI Taxonomy" id="97485"/>
    <lineage>
        <taxon>Eukaryota</taxon>
        <taxon>Haptista</taxon>
        <taxon>Haptophyta</taxon>
        <taxon>Prymnesiophyceae</taxon>
        <taxon>Prymnesiales</taxon>
        <taxon>Prymnesiaceae</taxon>
        <taxon>Prymnesium</taxon>
    </lineage>
</organism>
<evidence type="ECO:0000313" key="3">
    <source>
        <dbReference type="EMBL" id="KAL1522135.1"/>
    </source>
</evidence>
<keyword evidence="1" id="KW-0812">Transmembrane</keyword>
<dbReference type="Proteomes" id="UP001515480">
    <property type="component" value="Unassembled WGS sequence"/>
</dbReference>
<dbReference type="InterPro" id="IPR036812">
    <property type="entry name" value="NAD(P)_OxRdtase_dom_sf"/>
</dbReference>
<comment type="caution">
    <text evidence="3">The sequence shown here is derived from an EMBL/GenBank/DDBJ whole genome shotgun (WGS) entry which is preliminary data.</text>
</comment>
<proteinExistence type="predicted"/>
<protein>
    <recommendedName>
        <fullName evidence="2">NADP-dependent oxidoreductase domain-containing protein</fullName>
    </recommendedName>
</protein>
<dbReference type="AlphaFoldDB" id="A0AB34JJ91"/>
<evidence type="ECO:0000313" key="4">
    <source>
        <dbReference type="Proteomes" id="UP001515480"/>
    </source>
</evidence>
<dbReference type="Gene3D" id="3.20.20.100">
    <property type="entry name" value="NADP-dependent oxidoreductase domain"/>
    <property type="match status" value="1"/>
</dbReference>
<name>A0AB34JJ91_PRYPA</name>
<keyword evidence="1" id="KW-0472">Membrane</keyword>
<evidence type="ECO:0000259" key="2">
    <source>
        <dbReference type="Pfam" id="PF00248"/>
    </source>
</evidence>
<dbReference type="GO" id="GO:0005829">
    <property type="term" value="C:cytosol"/>
    <property type="evidence" value="ECO:0007669"/>
    <property type="project" value="TreeGrafter"/>
</dbReference>
<dbReference type="EMBL" id="JBGBPQ010000007">
    <property type="protein sequence ID" value="KAL1522135.1"/>
    <property type="molecule type" value="Genomic_DNA"/>
</dbReference>
<dbReference type="GO" id="GO:0016491">
    <property type="term" value="F:oxidoreductase activity"/>
    <property type="evidence" value="ECO:0007669"/>
    <property type="project" value="InterPro"/>
</dbReference>
<feature type="domain" description="NADP-dependent oxidoreductase" evidence="2">
    <location>
        <begin position="78"/>
        <end position="360"/>
    </location>
</feature>
<dbReference type="PANTHER" id="PTHR42686:SF1">
    <property type="entry name" value="GH17980P-RELATED"/>
    <property type="match status" value="1"/>
</dbReference>
<dbReference type="InterPro" id="IPR020471">
    <property type="entry name" value="AKR"/>
</dbReference>